<dbReference type="SUPFAM" id="SSF48498">
    <property type="entry name" value="Tetracyclin repressor-like, C-terminal domain"/>
    <property type="match status" value="1"/>
</dbReference>
<dbReference type="PANTHER" id="PTHR30055:SF241">
    <property type="entry name" value="TRANSCRIPTIONAL REGULATORY PROTEIN"/>
    <property type="match status" value="1"/>
</dbReference>
<dbReference type="PANTHER" id="PTHR30055">
    <property type="entry name" value="HTH-TYPE TRANSCRIPTIONAL REGULATOR RUTR"/>
    <property type="match status" value="1"/>
</dbReference>
<dbReference type="GO" id="GO:0003700">
    <property type="term" value="F:DNA-binding transcription factor activity"/>
    <property type="evidence" value="ECO:0007669"/>
    <property type="project" value="TreeGrafter"/>
</dbReference>
<keyword evidence="5" id="KW-1185">Reference proteome</keyword>
<evidence type="ECO:0000313" key="4">
    <source>
        <dbReference type="EMBL" id="ADB35802.1"/>
    </source>
</evidence>
<dbReference type="AlphaFoldDB" id="D2Q2A6"/>
<dbReference type="InterPro" id="IPR036271">
    <property type="entry name" value="Tet_transcr_reg_TetR-rel_C_sf"/>
</dbReference>
<dbReference type="HOGENOM" id="CLU_069356_15_11_11"/>
<dbReference type="OrthoDB" id="7252896at2"/>
<dbReference type="InterPro" id="IPR009057">
    <property type="entry name" value="Homeodomain-like_sf"/>
</dbReference>
<dbReference type="GO" id="GO:0000976">
    <property type="term" value="F:transcription cis-regulatory region binding"/>
    <property type="evidence" value="ECO:0007669"/>
    <property type="project" value="TreeGrafter"/>
</dbReference>
<dbReference type="SUPFAM" id="SSF46689">
    <property type="entry name" value="Homeodomain-like"/>
    <property type="match status" value="1"/>
</dbReference>
<feature type="domain" description="HTH tetR-type" evidence="3">
    <location>
        <begin position="12"/>
        <end position="72"/>
    </location>
</feature>
<dbReference type="STRING" id="479435.Kfla_6811"/>
<name>D2Q2A6_KRIFD</name>
<reference evidence="4 5" key="2">
    <citation type="journal article" date="2010" name="Stand. Genomic Sci.">
        <title>Complete genome sequence of Kribbella flavida type strain (IFO 14399).</title>
        <authorList>
            <person name="Pukall R."/>
            <person name="Lapidus A."/>
            <person name="Glavina Del Rio T."/>
            <person name="Copeland A."/>
            <person name="Tice H."/>
            <person name="Cheng J.-F."/>
            <person name="Lucas S."/>
            <person name="Chen F."/>
            <person name="Nolan M."/>
            <person name="LaButti K."/>
            <person name="Pati A."/>
            <person name="Ivanova N."/>
            <person name="Mavrommatis K."/>
            <person name="Mikhailova N."/>
            <person name="Pitluck S."/>
            <person name="Bruce D."/>
            <person name="Goodwin L."/>
            <person name="Land M."/>
            <person name="Hauser L."/>
            <person name="Chang Y.-J."/>
            <person name="Jeffries C.D."/>
            <person name="Chen A."/>
            <person name="Palaniappan K."/>
            <person name="Chain P."/>
            <person name="Rohde M."/>
            <person name="Goeker M."/>
            <person name="Bristow J."/>
            <person name="Eisen J.A."/>
            <person name="Markowitz V."/>
            <person name="Hugenholtz P."/>
            <person name="Kyrpides N.C."/>
            <person name="Klenk H.-P."/>
            <person name="Brettin T."/>
        </authorList>
    </citation>
    <scope>NUCLEOTIDE SEQUENCE [LARGE SCALE GENOMIC DNA]</scope>
    <source>
        <strain evidence="5">DSM 17836 / JCM 10339 / NBRC 14399</strain>
    </source>
</reference>
<gene>
    <name evidence="4" type="ordered locus">Kfla_6811</name>
</gene>
<dbReference type="RefSeq" id="WP_012924354.1">
    <property type="nucleotide sequence ID" value="NC_013729.1"/>
</dbReference>
<dbReference type="Gene3D" id="1.10.357.10">
    <property type="entry name" value="Tetracycline Repressor, domain 2"/>
    <property type="match status" value="1"/>
</dbReference>
<sequence length="202" mass="22330">MSRRIPRAESQARTRARLLTAAAELFAERGVNGASVEQIAERAGYTRGAFYGNFTGKPALVAALLEHRTEHEYAEVSALTGDADSLRAWHRDRSTGAADWLALRLELLRYAVREQPEILDHLRARESYARQAHAGWLTRLFADEGLEPPAEITELALIVHALEDGLLIQRTIDPDTASPEATLAAVELLARSWLALARNARA</sequence>
<protein>
    <submittedName>
        <fullName evidence="4">Transcriptional regulator, TetR family</fullName>
    </submittedName>
</protein>
<dbReference type="EMBL" id="CP001736">
    <property type="protein sequence ID" value="ADB35802.1"/>
    <property type="molecule type" value="Genomic_DNA"/>
</dbReference>
<dbReference type="PROSITE" id="PS50977">
    <property type="entry name" value="HTH_TETR_2"/>
    <property type="match status" value="1"/>
</dbReference>
<organism evidence="4 5">
    <name type="scientific">Kribbella flavida (strain DSM 17836 / JCM 10339 / NBRC 14399)</name>
    <dbReference type="NCBI Taxonomy" id="479435"/>
    <lineage>
        <taxon>Bacteria</taxon>
        <taxon>Bacillati</taxon>
        <taxon>Actinomycetota</taxon>
        <taxon>Actinomycetes</taxon>
        <taxon>Propionibacteriales</taxon>
        <taxon>Kribbellaceae</taxon>
        <taxon>Kribbella</taxon>
    </lineage>
</organism>
<evidence type="ECO:0000259" key="3">
    <source>
        <dbReference type="PROSITE" id="PS50977"/>
    </source>
</evidence>
<evidence type="ECO:0000256" key="2">
    <source>
        <dbReference type="PROSITE-ProRule" id="PRU00335"/>
    </source>
</evidence>
<dbReference type="Proteomes" id="UP000007967">
    <property type="component" value="Chromosome"/>
</dbReference>
<feature type="DNA-binding region" description="H-T-H motif" evidence="2">
    <location>
        <begin position="35"/>
        <end position="54"/>
    </location>
</feature>
<dbReference type="Pfam" id="PF00440">
    <property type="entry name" value="TetR_N"/>
    <property type="match status" value="1"/>
</dbReference>
<dbReference type="InterPro" id="IPR001647">
    <property type="entry name" value="HTH_TetR"/>
</dbReference>
<keyword evidence="1 2" id="KW-0238">DNA-binding</keyword>
<reference evidence="5" key="1">
    <citation type="submission" date="2009-09" db="EMBL/GenBank/DDBJ databases">
        <title>The complete genome of Kribbella flavida DSM 17836.</title>
        <authorList>
            <consortium name="US DOE Joint Genome Institute (JGI-PGF)"/>
            <person name="Lucas S."/>
            <person name="Copeland A."/>
            <person name="Lapidus A."/>
            <person name="Glavina del Rio T."/>
            <person name="Dalin E."/>
            <person name="Tice H."/>
            <person name="Bruce D."/>
            <person name="Goodwin L."/>
            <person name="Pitluck S."/>
            <person name="Kyrpides N."/>
            <person name="Mavromatis K."/>
            <person name="Ivanova N."/>
            <person name="Saunders E."/>
            <person name="Brettin T."/>
            <person name="Detter J.C."/>
            <person name="Han C."/>
            <person name="Larimer F."/>
            <person name="Land M."/>
            <person name="Hauser L."/>
            <person name="Markowitz V."/>
            <person name="Cheng J.-F."/>
            <person name="Hugenholtz P."/>
            <person name="Woyke T."/>
            <person name="Wu D."/>
            <person name="Pukall R."/>
            <person name="Klenk H.-P."/>
            <person name="Eisen J.A."/>
        </authorList>
    </citation>
    <scope>NUCLEOTIDE SEQUENCE [LARGE SCALE GENOMIC DNA]</scope>
    <source>
        <strain evidence="5">DSM 17836 / JCM 10339 / NBRC 14399</strain>
    </source>
</reference>
<proteinExistence type="predicted"/>
<dbReference type="eggNOG" id="COG1309">
    <property type="taxonomic scope" value="Bacteria"/>
</dbReference>
<evidence type="ECO:0000313" key="5">
    <source>
        <dbReference type="Proteomes" id="UP000007967"/>
    </source>
</evidence>
<dbReference type="PRINTS" id="PR00455">
    <property type="entry name" value="HTHTETR"/>
</dbReference>
<dbReference type="KEGG" id="kfl:Kfla_6811"/>
<dbReference type="InterPro" id="IPR050109">
    <property type="entry name" value="HTH-type_TetR-like_transc_reg"/>
</dbReference>
<accession>D2Q2A6</accession>
<evidence type="ECO:0000256" key="1">
    <source>
        <dbReference type="ARBA" id="ARBA00023125"/>
    </source>
</evidence>